<sequence length="548" mass="61732">MNPGNPTSGLWRKFKQFWLNAKNEYLEWERQQLNEPSTNLRETQDRNSITKKPDVQFIPPPNPSSKKRKKRHVSEDSPRKTLARGHTPKQQTSNKIDVKSEPTSPNKRIHLDLNNDDSFDAPFLTPMNDLSPSRSRFHPHRQPLPSSSLHASGFSIQPRIPSLSSPSQFHFHDPPTQTDPPFPTSSPKTATHTNSESLVLFQRLESIESMLHNLQDKLNNYERNTSASPLLFGPPNGRSSPSLPNFPSHSTPLPSALSQQQDSNLQRNFLNFSSGRNEISGSVEENREVKKNGKELYELSSESSSESEDSLILEEFSESRAFNSPKATQDNNLQTLDAKKGTGNNVSYNISASSTLGNQNEPSNQNMFDTSTPISNRTAASADKHTEMKKETPDLSNNKDTILAGGNTEMAQHEPLKEQPAGSSYIDTKNDSADHRQKNNKSVPTTGISNERPDISTTMFEQLTPIPKTSWSRYSQKREVPNTVVEHPRKSPSINSQTQSPRQGQESTSNDIEHTKEALARLRSKMQERLKRRNSERKNQTQESHRGR</sequence>
<feature type="compositionally biased region" description="Polar residues" evidence="1">
    <location>
        <begin position="440"/>
        <end position="474"/>
    </location>
</feature>
<feature type="compositionally biased region" description="Polar residues" evidence="1">
    <location>
        <begin position="88"/>
        <end position="106"/>
    </location>
</feature>
<feature type="region of interest" description="Disordered" evidence="1">
    <location>
        <begin position="32"/>
        <end position="193"/>
    </location>
</feature>
<protein>
    <submittedName>
        <fullName evidence="2">Mitotic centromere-SPB clustering protein Csi1</fullName>
    </submittedName>
</protein>
<feature type="compositionally biased region" description="Basic and acidic residues" evidence="1">
    <location>
        <begin position="382"/>
        <end position="393"/>
    </location>
</feature>
<reference evidence="2 3" key="1">
    <citation type="journal article" date="2023" name="G3 (Bethesda)">
        <title>A high-quality reference genome for the fission yeast Schizosaccharomyces osmophilus.</title>
        <authorList>
            <person name="Jia G.S."/>
            <person name="Zhang W.C."/>
            <person name="Liang Y."/>
            <person name="Liu X.H."/>
            <person name="Rhind N."/>
            <person name="Pidoux A."/>
            <person name="Brysch-Herzberg M."/>
            <person name="Du L.L."/>
        </authorList>
    </citation>
    <scope>NUCLEOTIDE SEQUENCE [LARGE SCALE GENOMIC DNA]</scope>
    <source>
        <strain evidence="2 3">CBS 15793</strain>
    </source>
</reference>
<proteinExistence type="predicted"/>
<organism evidence="2 3">
    <name type="scientific">Schizosaccharomyces osmophilus</name>
    <dbReference type="NCBI Taxonomy" id="2545709"/>
    <lineage>
        <taxon>Eukaryota</taxon>
        <taxon>Fungi</taxon>
        <taxon>Dikarya</taxon>
        <taxon>Ascomycota</taxon>
        <taxon>Taphrinomycotina</taxon>
        <taxon>Schizosaccharomycetes</taxon>
        <taxon>Schizosaccharomycetales</taxon>
        <taxon>Schizosaccharomycetaceae</taxon>
        <taxon>Schizosaccharomyces</taxon>
    </lineage>
</organism>
<dbReference type="GeneID" id="80873623"/>
<evidence type="ECO:0000313" key="3">
    <source>
        <dbReference type="Proteomes" id="UP001212411"/>
    </source>
</evidence>
<dbReference type="EMBL" id="CP115611">
    <property type="protein sequence ID" value="WBW72930.1"/>
    <property type="molecule type" value="Genomic_DNA"/>
</dbReference>
<evidence type="ECO:0000313" key="2">
    <source>
        <dbReference type="EMBL" id="WBW72930.1"/>
    </source>
</evidence>
<gene>
    <name evidence="2" type="primary">csi1</name>
    <name evidence="2" type="ORF">SOMG_00136</name>
</gene>
<dbReference type="RefSeq" id="XP_056037173.1">
    <property type="nucleotide sequence ID" value="XM_056178934.1"/>
</dbReference>
<feature type="region of interest" description="Disordered" evidence="1">
    <location>
        <begin position="225"/>
        <end position="262"/>
    </location>
</feature>
<feature type="compositionally biased region" description="Polar residues" evidence="1">
    <location>
        <begin position="342"/>
        <end position="379"/>
    </location>
</feature>
<name>A0AAE9WB44_9SCHI</name>
<feature type="region of interest" description="Disordered" evidence="1">
    <location>
        <begin position="322"/>
        <end position="548"/>
    </location>
</feature>
<keyword evidence="3" id="KW-1185">Reference proteome</keyword>
<dbReference type="Proteomes" id="UP001212411">
    <property type="component" value="Chromosome 1"/>
</dbReference>
<dbReference type="KEGG" id="som:SOMG_00136"/>
<feature type="compositionally biased region" description="Polar residues" evidence="1">
    <location>
        <begin position="492"/>
        <end position="510"/>
    </location>
</feature>
<evidence type="ECO:0000256" key="1">
    <source>
        <dbReference type="SAM" id="MobiDB-lite"/>
    </source>
</evidence>
<feature type="compositionally biased region" description="Basic and acidic residues" evidence="1">
    <location>
        <begin position="536"/>
        <end position="548"/>
    </location>
</feature>
<feature type="compositionally biased region" description="Basic and acidic residues" evidence="1">
    <location>
        <begin position="428"/>
        <end position="437"/>
    </location>
</feature>
<feature type="compositionally biased region" description="Basic and acidic residues" evidence="1">
    <location>
        <begin position="511"/>
        <end position="529"/>
    </location>
</feature>
<feature type="compositionally biased region" description="Polar residues" evidence="1">
    <location>
        <begin position="237"/>
        <end position="262"/>
    </location>
</feature>
<feature type="compositionally biased region" description="Polar residues" evidence="1">
    <location>
        <begin position="322"/>
        <end position="335"/>
    </location>
</feature>
<dbReference type="AlphaFoldDB" id="A0AAE9WB44"/>
<accession>A0AAE9WB44</accession>